<dbReference type="EMBL" id="JANBUO010003670">
    <property type="protein sequence ID" value="KAJ2789916.1"/>
    <property type="molecule type" value="Genomic_DNA"/>
</dbReference>
<name>A0A9W8LP64_9FUNG</name>
<protein>
    <submittedName>
        <fullName evidence="1">Uncharacterized protein</fullName>
    </submittedName>
</protein>
<evidence type="ECO:0000313" key="1">
    <source>
        <dbReference type="EMBL" id="KAJ2789916.1"/>
    </source>
</evidence>
<reference evidence="1" key="1">
    <citation type="submission" date="2022-07" db="EMBL/GenBank/DDBJ databases">
        <title>Phylogenomic reconstructions and comparative analyses of Kickxellomycotina fungi.</title>
        <authorList>
            <person name="Reynolds N.K."/>
            <person name="Stajich J.E."/>
            <person name="Barry K."/>
            <person name="Grigoriev I.V."/>
            <person name="Crous P."/>
            <person name="Smith M.E."/>
        </authorList>
    </citation>
    <scope>NUCLEOTIDE SEQUENCE</scope>
    <source>
        <strain evidence="1">NRRL 1565</strain>
    </source>
</reference>
<proteinExistence type="predicted"/>
<keyword evidence="2" id="KW-1185">Reference proteome</keyword>
<sequence>MLTNLALTVGLSNPYEDINRGGDGSKNDSSDQTRARLGYVGGTVTRELESMLTCAQDPNIYAALLNLGGQLRSPEDIDSVWQTLLSEEKFNFSRRERKLLDSLTLSSYMNALIDCRKYSDALSAFYNHALPPLAGKGRQGQRSHIDTPRLQFIGLPVYEAAIRAFARVDRHRMCVHVMRTMVNQGIQPSMLSVRYALLPPDNDAQSPSTAQYTRRWTLPLATARDIWGIVLESRQNVWAHGVYDSQISLGPGQTKQRPVIVNDIAAQLIRIAAYARNI</sequence>
<comment type="caution">
    <text evidence="1">The sequence shown here is derived from an EMBL/GenBank/DDBJ whole genome shotgun (WGS) entry which is preliminary data.</text>
</comment>
<gene>
    <name evidence="1" type="ORF">H4R20_007097</name>
</gene>
<dbReference type="OrthoDB" id="1908178at2759"/>
<organism evidence="1 2">
    <name type="scientific">Coemansia guatemalensis</name>
    <dbReference type="NCBI Taxonomy" id="2761395"/>
    <lineage>
        <taxon>Eukaryota</taxon>
        <taxon>Fungi</taxon>
        <taxon>Fungi incertae sedis</taxon>
        <taxon>Zoopagomycota</taxon>
        <taxon>Kickxellomycotina</taxon>
        <taxon>Kickxellomycetes</taxon>
        <taxon>Kickxellales</taxon>
        <taxon>Kickxellaceae</taxon>
        <taxon>Coemansia</taxon>
    </lineage>
</organism>
<dbReference type="AlphaFoldDB" id="A0A9W8LP64"/>
<evidence type="ECO:0000313" key="2">
    <source>
        <dbReference type="Proteomes" id="UP001140094"/>
    </source>
</evidence>
<feature type="non-terminal residue" evidence="1">
    <location>
        <position position="278"/>
    </location>
</feature>
<dbReference type="Proteomes" id="UP001140094">
    <property type="component" value="Unassembled WGS sequence"/>
</dbReference>
<accession>A0A9W8LP64</accession>